<dbReference type="InterPro" id="IPR015500">
    <property type="entry name" value="Peptidase_S8_subtilisin-rel"/>
</dbReference>
<dbReference type="PANTHER" id="PTHR43806">
    <property type="entry name" value="PEPTIDASE S8"/>
    <property type="match status" value="1"/>
</dbReference>
<reference evidence="8 9" key="1">
    <citation type="submission" date="2018-03" db="EMBL/GenBank/DDBJ databases">
        <title>Complete genome sequence of Thauera aromatica, a model organism for studying aromatic compound degradation under denitrifying conditions.</title>
        <authorList>
            <person name="Lo H.-Y."/>
            <person name="Goris T."/>
            <person name="Boll M."/>
            <person name="Mueller J.A."/>
        </authorList>
    </citation>
    <scope>NUCLEOTIDE SEQUENCE [LARGE SCALE GENOMIC DNA]</scope>
    <source>
        <strain evidence="8 9">K172</strain>
    </source>
</reference>
<evidence type="ECO:0000256" key="5">
    <source>
        <dbReference type="ARBA" id="ARBA00022825"/>
    </source>
</evidence>
<dbReference type="KEGG" id="tak:Tharo_1982"/>
<organism evidence="8 9">
    <name type="scientific">Thauera aromatica K172</name>
    <dbReference type="NCBI Taxonomy" id="44139"/>
    <lineage>
        <taxon>Bacteria</taxon>
        <taxon>Pseudomonadati</taxon>
        <taxon>Pseudomonadota</taxon>
        <taxon>Betaproteobacteria</taxon>
        <taxon>Rhodocyclales</taxon>
        <taxon>Zoogloeaceae</taxon>
        <taxon>Thauera</taxon>
    </lineage>
</organism>
<dbReference type="Pfam" id="PF12951">
    <property type="entry name" value="PATR"/>
    <property type="match status" value="1"/>
</dbReference>
<dbReference type="EMBL" id="CP028339">
    <property type="protein sequence ID" value="AVR88888.1"/>
    <property type="molecule type" value="Genomic_DNA"/>
</dbReference>
<proteinExistence type="inferred from homology"/>
<keyword evidence="3" id="KW-0732">Signal</keyword>
<dbReference type="PANTHER" id="PTHR43806:SF11">
    <property type="entry name" value="CEREVISIN-RELATED"/>
    <property type="match status" value="1"/>
</dbReference>
<dbReference type="Pfam" id="PF03797">
    <property type="entry name" value="Autotransporter"/>
    <property type="match status" value="1"/>
</dbReference>
<dbReference type="PROSITE" id="PS00137">
    <property type="entry name" value="SUBTILASE_HIS"/>
    <property type="match status" value="1"/>
</dbReference>
<evidence type="ECO:0000259" key="7">
    <source>
        <dbReference type="PROSITE" id="PS51208"/>
    </source>
</evidence>
<dbReference type="NCBIfam" id="TIGR01414">
    <property type="entry name" value="autotrans_barl"/>
    <property type="match status" value="1"/>
</dbReference>
<dbReference type="PRINTS" id="PR00723">
    <property type="entry name" value="SUBTILISIN"/>
</dbReference>
<dbReference type="Pfam" id="PF00082">
    <property type="entry name" value="Peptidase_S8"/>
    <property type="match status" value="1"/>
</dbReference>
<keyword evidence="9" id="KW-1185">Reference proteome</keyword>
<feature type="active site" description="Charge relay system" evidence="6">
    <location>
        <position position="361"/>
    </location>
</feature>
<evidence type="ECO:0000256" key="3">
    <source>
        <dbReference type="ARBA" id="ARBA00022729"/>
    </source>
</evidence>
<gene>
    <name evidence="8" type="ORF">Tharo_1982</name>
</gene>
<dbReference type="InterPro" id="IPR005546">
    <property type="entry name" value="Autotransporte_beta"/>
</dbReference>
<dbReference type="GO" id="GO:0004252">
    <property type="term" value="F:serine-type endopeptidase activity"/>
    <property type="evidence" value="ECO:0007669"/>
    <property type="project" value="UniProtKB-UniRule"/>
</dbReference>
<dbReference type="InterPro" id="IPR036852">
    <property type="entry name" value="Peptidase_S8/S53_dom_sf"/>
</dbReference>
<dbReference type="EC" id="3.4.21.-" evidence="8"/>
<dbReference type="InterPro" id="IPR006315">
    <property type="entry name" value="OM_autotransptr_brl_dom"/>
</dbReference>
<dbReference type="InterPro" id="IPR022398">
    <property type="entry name" value="Peptidase_S8_His-AS"/>
</dbReference>
<dbReference type="SUPFAM" id="SSF52743">
    <property type="entry name" value="Subtilisin-like"/>
    <property type="match status" value="1"/>
</dbReference>
<evidence type="ECO:0000313" key="9">
    <source>
        <dbReference type="Proteomes" id="UP000241885"/>
    </source>
</evidence>
<dbReference type="InterPro" id="IPR050131">
    <property type="entry name" value="Peptidase_S8_subtilisin-like"/>
</dbReference>
<dbReference type="InterPro" id="IPR013425">
    <property type="entry name" value="Autotrns_rpt"/>
</dbReference>
<dbReference type="PROSITE" id="PS51892">
    <property type="entry name" value="SUBTILASE"/>
    <property type="match status" value="1"/>
</dbReference>
<evidence type="ECO:0000256" key="4">
    <source>
        <dbReference type="ARBA" id="ARBA00022801"/>
    </source>
</evidence>
<keyword evidence="4 6" id="KW-0378">Hydrolase</keyword>
<dbReference type="SUPFAM" id="SSF103515">
    <property type="entry name" value="Autotransporter"/>
    <property type="match status" value="1"/>
</dbReference>
<dbReference type="InterPro" id="IPR034061">
    <property type="entry name" value="Peptidases_S8_Autotransporter"/>
</dbReference>
<dbReference type="NCBIfam" id="TIGR02601">
    <property type="entry name" value="autotrns_rpt"/>
    <property type="match status" value="1"/>
</dbReference>
<keyword evidence="2 6" id="KW-0645">Protease</keyword>
<evidence type="ECO:0000256" key="1">
    <source>
        <dbReference type="ARBA" id="ARBA00011073"/>
    </source>
</evidence>
<protein>
    <submittedName>
        <fullName evidence="8">Extracellular serine protease</fullName>
        <ecNumber evidence="8">3.4.21.-</ecNumber>
    </submittedName>
</protein>
<dbReference type="Gene3D" id="2.40.128.130">
    <property type="entry name" value="Autotransporter beta-domain"/>
    <property type="match status" value="1"/>
</dbReference>
<dbReference type="GO" id="GO:0006508">
    <property type="term" value="P:proteolysis"/>
    <property type="evidence" value="ECO:0007669"/>
    <property type="project" value="UniProtKB-KW"/>
</dbReference>
<evidence type="ECO:0000256" key="2">
    <source>
        <dbReference type="ARBA" id="ARBA00022670"/>
    </source>
</evidence>
<keyword evidence="5 6" id="KW-0720">Serine protease</keyword>
<dbReference type="CDD" id="cd04848">
    <property type="entry name" value="Peptidases_S8_Autotransporter_serine_protease_like"/>
    <property type="match status" value="1"/>
</dbReference>
<dbReference type="Gene3D" id="3.40.50.200">
    <property type="entry name" value="Peptidase S8/S53 domain"/>
    <property type="match status" value="1"/>
</dbReference>
<evidence type="ECO:0000256" key="6">
    <source>
        <dbReference type="PROSITE-ProRule" id="PRU01240"/>
    </source>
</evidence>
<comment type="similarity">
    <text evidence="1 6">Belongs to the peptidase S8 family.</text>
</comment>
<dbReference type="InterPro" id="IPR023828">
    <property type="entry name" value="Peptidase_S8_Ser-AS"/>
</dbReference>
<dbReference type="InterPro" id="IPR036709">
    <property type="entry name" value="Autotransporte_beta_dom_sf"/>
</dbReference>
<dbReference type="AlphaFoldDB" id="A0A2R4BNI0"/>
<dbReference type="PROSITE" id="PS51208">
    <property type="entry name" value="AUTOTRANSPORTER"/>
    <property type="match status" value="1"/>
</dbReference>
<dbReference type="InterPro" id="IPR000209">
    <property type="entry name" value="Peptidase_S8/S53_dom"/>
</dbReference>
<dbReference type="Proteomes" id="UP000241885">
    <property type="component" value="Chromosome"/>
</dbReference>
<name>A0A2R4BNI0_THAAR</name>
<dbReference type="SMART" id="SM00869">
    <property type="entry name" value="Autotransporter"/>
    <property type="match status" value="1"/>
</dbReference>
<feature type="domain" description="Autotransporter" evidence="7">
    <location>
        <begin position="868"/>
        <end position="1139"/>
    </location>
</feature>
<evidence type="ECO:0000313" key="8">
    <source>
        <dbReference type="EMBL" id="AVR88888.1"/>
    </source>
</evidence>
<feature type="active site" description="Charge relay system" evidence="6">
    <location>
        <position position="82"/>
    </location>
</feature>
<feature type="active site" description="Charge relay system" evidence="6">
    <location>
        <position position="143"/>
    </location>
</feature>
<accession>A0A2R4BNI0</accession>
<sequence length="1139" mass="118701">MRAGVVLALILSAVDLQGGALATATPPYVMADGGRSADLEQAAQSWRDDPEFNGNWGLSAIGAEYAYAQGHTGLDARIGVIDQPVWGPHPEFAAAVAGEDKLTFVPTAGLRLYDDPYLPFRAGEPFFYDGQMYVDGRGGVATHGTHVAGIAAANRDSEGGAVGFMQGVAYDARLFAADNGDPGPEDGIVRGNDGGPYLAAWQAMIDSGVDVITNSWGIGIVKGVDWNLSSAGRQFLEIRSLFGTPEGGAYDGALLAARSGIVVEFSAGNDSGRHPDAMAGLPTFIPDIENNWIITTSLAPSDEGLTLSYFSSICGYAKYYCIAAPGSEINSSIVSADTTGMQPGDPVTDGVADYTLLSGTSMAGPFVSGSIGVLTQRFPYLANGDVAQILKTTATDLGEPGVDEVYGWGLIDLRKAMNGPGQLMTRMVADLPAGSSDVWSNDIGEAALVQREAEAQAEIAAWTRRKIDMGWENGWESVDATASIDGLYADYRPEVAAARASVRTLLEIRATPPYTGFSEAYLAVENDPVASALIAEFGKETNWLELGPDPAVFDRFIAAHYPDDDALARALAESTFRNQGLEYEAMELYTANLATLTYENGLTKQGAGALWLTGRNTYQGETRVEEGALIVEGSLAGGVAAYGQGVLGGNGRVGGLIVSDGGAVAPGTSIGTLTVDGRDMSGDEAGTVRFETGSSLEVEISADGRSDQLVVARKVSLLGGQVNVLAEYGSDPLAPFVAASAGGLSYTFLTAGEGVEGQFEGASSPYAFFSPTLAYGVDHVSLGIERLPFATGGRNDNERQTAAGIDSLGADNALYAQVLAFPAGFASGAFFAAASGALHPTTGGMLLEDGRFLREAAIARLHDAGDAGDTQGPHAWGRIDKAWTQADGDGNAAGYDRNLGGFFVGGDSRIGEQAVLGFLVGYGDSSLTSAGARATADSYRVGVYGGGDRGPLRLRFGAGYARHALETARTPPAGQASARYHVSDWQVFAEIGRALGHQAVQVEPFVGLAYAHSKSISFTEEAGGLYRLSGVVEGAAIATGTAGVRVAHALRWGEEGARFSGTVAWRHAAGDTTPRARLAFDRGDVFVNRGVAMARNALALTAQLRATLSPTATFSLDYAGQLASDLREHALSARLGVDF</sequence>
<dbReference type="GO" id="GO:0019867">
    <property type="term" value="C:outer membrane"/>
    <property type="evidence" value="ECO:0007669"/>
    <property type="project" value="InterPro"/>
</dbReference>
<dbReference type="PROSITE" id="PS00138">
    <property type="entry name" value="SUBTILASE_SER"/>
    <property type="match status" value="1"/>
</dbReference>